<proteinExistence type="predicted"/>
<sequence length="113" mass="13739">MIHFPLELQMLINPDSGWNVAFYSNFVRYFDKEHDLEVEKRVALRILDRLRLPRSRTPLWDYYTIGEVEMRTQYLVLNVQPWTPPSEEVAEQLWEYYEVHDHEYTFPGIECDV</sequence>
<name>A0ACB8TZX0_9APHY</name>
<comment type="caution">
    <text evidence="1">The sequence shown here is derived from an EMBL/GenBank/DDBJ whole genome shotgun (WGS) entry which is preliminary data.</text>
</comment>
<reference evidence="1" key="1">
    <citation type="journal article" date="2021" name="Environ. Microbiol.">
        <title>Gene family expansions and transcriptome signatures uncover fungal adaptations to wood decay.</title>
        <authorList>
            <person name="Hage H."/>
            <person name="Miyauchi S."/>
            <person name="Viragh M."/>
            <person name="Drula E."/>
            <person name="Min B."/>
            <person name="Chaduli D."/>
            <person name="Navarro D."/>
            <person name="Favel A."/>
            <person name="Norest M."/>
            <person name="Lesage-Meessen L."/>
            <person name="Balint B."/>
            <person name="Merenyi Z."/>
            <person name="de Eugenio L."/>
            <person name="Morin E."/>
            <person name="Martinez A.T."/>
            <person name="Baldrian P."/>
            <person name="Stursova M."/>
            <person name="Martinez M.J."/>
            <person name="Novotny C."/>
            <person name="Magnuson J.K."/>
            <person name="Spatafora J.W."/>
            <person name="Maurice S."/>
            <person name="Pangilinan J."/>
            <person name="Andreopoulos W."/>
            <person name="LaButti K."/>
            <person name="Hundley H."/>
            <person name="Na H."/>
            <person name="Kuo A."/>
            <person name="Barry K."/>
            <person name="Lipzen A."/>
            <person name="Henrissat B."/>
            <person name="Riley R."/>
            <person name="Ahrendt S."/>
            <person name="Nagy L.G."/>
            <person name="Grigoriev I.V."/>
            <person name="Martin F."/>
            <person name="Rosso M.N."/>
        </authorList>
    </citation>
    <scope>NUCLEOTIDE SEQUENCE</scope>
    <source>
        <strain evidence="1">CBS 384.51</strain>
    </source>
</reference>
<dbReference type="Proteomes" id="UP001055072">
    <property type="component" value="Unassembled WGS sequence"/>
</dbReference>
<gene>
    <name evidence="1" type="ORF">BDY19DRAFT_1058050</name>
</gene>
<evidence type="ECO:0000313" key="1">
    <source>
        <dbReference type="EMBL" id="KAI0087570.1"/>
    </source>
</evidence>
<dbReference type="EMBL" id="MU274917">
    <property type="protein sequence ID" value="KAI0087570.1"/>
    <property type="molecule type" value="Genomic_DNA"/>
</dbReference>
<evidence type="ECO:0000313" key="2">
    <source>
        <dbReference type="Proteomes" id="UP001055072"/>
    </source>
</evidence>
<organism evidence="1 2">
    <name type="scientific">Irpex rosettiformis</name>
    <dbReference type="NCBI Taxonomy" id="378272"/>
    <lineage>
        <taxon>Eukaryota</taxon>
        <taxon>Fungi</taxon>
        <taxon>Dikarya</taxon>
        <taxon>Basidiomycota</taxon>
        <taxon>Agaricomycotina</taxon>
        <taxon>Agaricomycetes</taxon>
        <taxon>Polyporales</taxon>
        <taxon>Irpicaceae</taxon>
        <taxon>Irpex</taxon>
    </lineage>
</organism>
<accession>A0ACB8TZX0</accession>
<protein>
    <submittedName>
        <fullName evidence="1">Uncharacterized protein</fullName>
    </submittedName>
</protein>
<keyword evidence="2" id="KW-1185">Reference proteome</keyword>